<sequence>MTRGLHHLLMGQCAVCIMVCSRIQSTASHPPPVTTLPTSPHTWNLFGKPGDGYYTQLEIGTPPQKFNVLVDTGSSNLAIAGAVHKELDTFYVRQNSSTYVDLGRDVKVKYTQSSWTGHVGRDLAQFPSVPGTLPLVTDLALITASENFYVNNSHWQGIVGLAFSALAQPQGSVIPWFDGLVAQNHTVNSFTLELCGPYREEEGIFHHVGQLFIGKDTGACPSPTVTSPIRRAWFYEVLMVALVWDAFPNITIHLAHNNNSAFAITIPPQSYLRPAQDSFSGCWMLGIDESQSGTVLGAVILEGLCVTFDREKSVIGFSESVCGPSITLGKIYNTTDLRSCVYVPDVVDGLTLASYVMGAFLGLLSLPLVLAGLRWAWRSFIRPSLNPEVPFLTLDETNT</sequence>
<evidence type="ECO:0000256" key="5">
    <source>
        <dbReference type="ARBA" id="ARBA00022801"/>
    </source>
</evidence>
<dbReference type="InterPro" id="IPR032799">
    <property type="entry name" value="TAXi_C"/>
</dbReference>
<evidence type="ECO:0000256" key="7">
    <source>
        <dbReference type="RuleBase" id="RU000454"/>
    </source>
</evidence>
<dbReference type="SUPFAM" id="SSF50630">
    <property type="entry name" value="Acid proteases"/>
    <property type="match status" value="1"/>
</dbReference>
<dbReference type="Pfam" id="PF14541">
    <property type="entry name" value="TAXi_C"/>
    <property type="match status" value="1"/>
</dbReference>
<dbReference type="GO" id="GO:0005802">
    <property type="term" value="C:trans-Golgi network"/>
    <property type="evidence" value="ECO:0007669"/>
    <property type="project" value="TreeGrafter"/>
</dbReference>
<evidence type="ECO:0000256" key="4">
    <source>
        <dbReference type="ARBA" id="ARBA00022750"/>
    </source>
</evidence>
<dbReference type="Pfam" id="PF00026">
    <property type="entry name" value="Asp"/>
    <property type="match status" value="1"/>
</dbReference>
<comment type="caution">
    <text evidence="11">The sequence shown here is derived from an EMBL/GenBank/DDBJ whole genome shotgun (WGS) entry which is preliminary data.</text>
</comment>
<comment type="similarity">
    <text evidence="1 7">Belongs to the peptidase A1 family.</text>
</comment>
<dbReference type="InterPro" id="IPR021109">
    <property type="entry name" value="Peptidase_aspartic_dom_sf"/>
</dbReference>
<dbReference type="GO" id="GO:0006509">
    <property type="term" value="P:membrane protein ectodomain proteolysis"/>
    <property type="evidence" value="ECO:0007669"/>
    <property type="project" value="TreeGrafter"/>
</dbReference>
<keyword evidence="5 7" id="KW-0378">Hydrolase</keyword>
<keyword evidence="8" id="KW-0472">Membrane</keyword>
<dbReference type="PROSITE" id="PS00141">
    <property type="entry name" value="ASP_PROTEASE"/>
    <property type="match status" value="1"/>
</dbReference>
<dbReference type="PANTHER" id="PTHR47965">
    <property type="entry name" value="ASPARTYL PROTEASE-RELATED"/>
    <property type="match status" value="1"/>
</dbReference>
<feature type="signal peptide" evidence="9">
    <location>
        <begin position="1"/>
        <end position="28"/>
    </location>
</feature>
<keyword evidence="8" id="KW-0812">Transmembrane</keyword>
<dbReference type="GO" id="GO:0005768">
    <property type="term" value="C:endosome"/>
    <property type="evidence" value="ECO:0007669"/>
    <property type="project" value="TreeGrafter"/>
</dbReference>
<dbReference type="AlphaFoldDB" id="A0A8J5JMV6"/>
<accession>A0A8J5JMV6</accession>
<dbReference type="EMBL" id="JAHLQT010031306">
    <property type="protein sequence ID" value="KAG7160606.1"/>
    <property type="molecule type" value="Genomic_DNA"/>
</dbReference>
<proteinExistence type="inferred from homology"/>
<dbReference type="PANTHER" id="PTHR47965:SF12">
    <property type="entry name" value="ASPARTIC PROTEINASE 3-RELATED"/>
    <property type="match status" value="1"/>
</dbReference>
<evidence type="ECO:0000256" key="3">
    <source>
        <dbReference type="ARBA" id="ARBA00022729"/>
    </source>
</evidence>
<gene>
    <name evidence="11" type="primary">BACE1-L</name>
    <name evidence="11" type="ORF">Hamer_G001898</name>
</gene>
<evidence type="ECO:0000259" key="10">
    <source>
        <dbReference type="PROSITE" id="PS51767"/>
    </source>
</evidence>
<keyword evidence="3 9" id="KW-0732">Signal</keyword>
<dbReference type="GO" id="GO:0050435">
    <property type="term" value="P:amyloid-beta metabolic process"/>
    <property type="evidence" value="ECO:0007669"/>
    <property type="project" value="TreeGrafter"/>
</dbReference>
<dbReference type="InterPro" id="IPR001969">
    <property type="entry name" value="Aspartic_peptidase_AS"/>
</dbReference>
<evidence type="ECO:0000256" key="1">
    <source>
        <dbReference type="ARBA" id="ARBA00007447"/>
    </source>
</evidence>
<keyword evidence="12" id="KW-1185">Reference proteome</keyword>
<evidence type="ECO:0000256" key="2">
    <source>
        <dbReference type="ARBA" id="ARBA00022670"/>
    </source>
</evidence>
<name>A0A8J5JMV6_HOMAM</name>
<organism evidence="11 12">
    <name type="scientific">Homarus americanus</name>
    <name type="common">American lobster</name>
    <dbReference type="NCBI Taxonomy" id="6706"/>
    <lineage>
        <taxon>Eukaryota</taxon>
        <taxon>Metazoa</taxon>
        <taxon>Ecdysozoa</taxon>
        <taxon>Arthropoda</taxon>
        <taxon>Crustacea</taxon>
        <taxon>Multicrustacea</taxon>
        <taxon>Malacostraca</taxon>
        <taxon>Eumalacostraca</taxon>
        <taxon>Eucarida</taxon>
        <taxon>Decapoda</taxon>
        <taxon>Pleocyemata</taxon>
        <taxon>Astacidea</taxon>
        <taxon>Nephropoidea</taxon>
        <taxon>Nephropidae</taxon>
        <taxon>Homarus</taxon>
    </lineage>
</organism>
<dbReference type="Gene3D" id="2.40.70.10">
    <property type="entry name" value="Acid Proteases"/>
    <property type="match status" value="2"/>
</dbReference>
<dbReference type="InterPro" id="IPR009120">
    <property type="entry name" value="BACE1"/>
</dbReference>
<dbReference type="Proteomes" id="UP000747542">
    <property type="component" value="Unassembled WGS sequence"/>
</dbReference>
<evidence type="ECO:0000256" key="9">
    <source>
        <dbReference type="SAM" id="SignalP"/>
    </source>
</evidence>
<dbReference type="PROSITE" id="PS51767">
    <property type="entry name" value="PEPTIDASE_A1"/>
    <property type="match status" value="1"/>
</dbReference>
<dbReference type="GO" id="GO:0004190">
    <property type="term" value="F:aspartic-type endopeptidase activity"/>
    <property type="evidence" value="ECO:0007669"/>
    <property type="project" value="UniProtKB-KW"/>
</dbReference>
<evidence type="ECO:0000313" key="11">
    <source>
        <dbReference type="EMBL" id="KAG7160606.1"/>
    </source>
</evidence>
<dbReference type="PRINTS" id="PR00792">
    <property type="entry name" value="PEPSIN"/>
</dbReference>
<feature type="chain" id="PRO_5035264385" evidence="9">
    <location>
        <begin position="29"/>
        <end position="399"/>
    </location>
</feature>
<evidence type="ECO:0000256" key="8">
    <source>
        <dbReference type="SAM" id="Phobius"/>
    </source>
</evidence>
<keyword evidence="4 7" id="KW-0064">Aspartyl protease</keyword>
<keyword evidence="6" id="KW-0865">Zymogen</keyword>
<keyword evidence="8" id="KW-1133">Transmembrane helix</keyword>
<dbReference type="FunFam" id="2.40.70.10:FF:000007">
    <property type="entry name" value="Beta-secretase 1"/>
    <property type="match status" value="1"/>
</dbReference>
<dbReference type="GO" id="GO:0005886">
    <property type="term" value="C:plasma membrane"/>
    <property type="evidence" value="ECO:0007669"/>
    <property type="project" value="TreeGrafter"/>
</dbReference>
<keyword evidence="2 7" id="KW-0645">Protease</keyword>
<protein>
    <submittedName>
        <fullName evidence="11">Beta-secretase 1-like</fullName>
    </submittedName>
</protein>
<evidence type="ECO:0000313" key="12">
    <source>
        <dbReference type="Proteomes" id="UP000747542"/>
    </source>
</evidence>
<feature type="transmembrane region" description="Helical" evidence="8">
    <location>
        <begin position="352"/>
        <end position="373"/>
    </location>
</feature>
<dbReference type="InterPro" id="IPR033121">
    <property type="entry name" value="PEPTIDASE_A1"/>
</dbReference>
<dbReference type="PRINTS" id="PR01816">
    <property type="entry name" value="BACE1"/>
</dbReference>
<evidence type="ECO:0000256" key="6">
    <source>
        <dbReference type="ARBA" id="ARBA00023145"/>
    </source>
</evidence>
<dbReference type="InterPro" id="IPR001461">
    <property type="entry name" value="Aspartic_peptidase_A1"/>
</dbReference>
<reference evidence="11" key="1">
    <citation type="journal article" date="2021" name="Sci. Adv.">
        <title>The American lobster genome reveals insights on longevity, neural, and immune adaptations.</title>
        <authorList>
            <person name="Polinski J.M."/>
            <person name="Zimin A.V."/>
            <person name="Clark K.F."/>
            <person name="Kohn A.B."/>
            <person name="Sadowski N."/>
            <person name="Timp W."/>
            <person name="Ptitsyn A."/>
            <person name="Khanna P."/>
            <person name="Romanova D.Y."/>
            <person name="Williams P."/>
            <person name="Greenwood S.J."/>
            <person name="Moroz L.L."/>
            <person name="Walt D.R."/>
            <person name="Bodnar A.G."/>
        </authorList>
    </citation>
    <scope>NUCLEOTIDE SEQUENCE</scope>
    <source>
        <strain evidence="11">GMGI-L3</strain>
    </source>
</reference>
<feature type="domain" description="Peptidase A1" evidence="10">
    <location>
        <begin position="53"/>
        <end position="371"/>
    </location>
</feature>